<dbReference type="RefSeq" id="WP_246019269.1">
    <property type="nucleotide sequence ID" value="NZ_RBXO01000001.1"/>
</dbReference>
<sequence>MTPDFSTAVFKTSSRTDGSGTCVEVAAVPGFFAVRDSKHRDGGHVSVSARAFAALVRTLRK</sequence>
<accession>A0A495W7A5</accession>
<protein>
    <submittedName>
        <fullName evidence="2">Uncharacterized protein DUF397</fullName>
    </submittedName>
</protein>
<feature type="domain" description="DUF397" evidence="1">
    <location>
        <begin position="10"/>
        <end position="60"/>
    </location>
</feature>
<reference evidence="2 3" key="1">
    <citation type="submission" date="2018-10" db="EMBL/GenBank/DDBJ databases">
        <title>Sequencing the genomes of 1000 actinobacteria strains.</title>
        <authorList>
            <person name="Klenk H.-P."/>
        </authorList>
    </citation>
    <scope>NUCLEOTIDE SEQUENCE [LARGE SCALE GENOMIC DNA]</scope>
    <source>
        <strain evidence="2 3">DSM 43800</strain>
    </source>
</reference>
<dbReference type="EMBL" id="RBXO01000001">
    <property type="protein sequence ID" value="RKT57359.1"/>
    <property type="molecule type" value="Genomic_DNA"/>
</dbReference>
<keyword evidence="3" id="KW-1185">Reference proteome</keyword>
<dbReference type="AlphaFoldDB" id="A0A495W7A5"/>
<comment type="caution">
    <text evidence="2">The sequence shown here is derived from an EMBL/GenBank/DDBJ whole genome shotgun (WGS) entry which is preliminary data.</text>
</comment>
<dbReference type="InterPro" id="IPR007278">
    <property type="entry name" value="DUF397"/>
</dbReference>
<organism evidence="2 3">
    <name type="scientific">Saccharothrix australiensis</name>
    <dbReference type="NCBI Taxonomy" id="2072"/>
    <lineage>
        <taxon>Bacteria</taxon>
        <taxon>Bacillati</taxon>
        <taxon>Actinomycetota</taxon>
        <taxon>Actinomycetes</taxon>
        <taxon>Pseudonocardiales</taxon>
        <taxon>Pseudonocardiaceae</taxon>
        <taxon>Saccharothrix</taxon>
    </lineage>
</organism>
<name>A0A495W7A5_9PSEU</name>
<dbReference type="Pfam" id="PF04149">
    <property type="entry name" value="DUF397"/>
    <property type="match status" value="1"/>
</dbReference>
<evidence type="ECO:0000313" key="3">
    <source>
        <dbReference type="Proteomes" id="UP000282084"/>
    </source>
</evidence>
<gene>
    <name evidence="2" type="ORF">C8E97_6078</name>
</gene>
<evidence type="ECO:0000313" key="2">
    <source>
        <dbReference type="EMBL" id="RKT57359.1"/>
    </source>
</evidence>
<dbReference type="Proteomes" id="UP000282084">
    <property type="component" value="Unassembled WGS sequence"/>
</dbReference>
<proteinExistence type="predicted"/>
<evidence type="ECO:0000259" key="1">
    <source>
        <dbReference type="Pfam" id="PF04149"/>
    </source>
</evidence>